<evidence type="ECO:0000313" key="1">
    <source>
        <dbReference type="EMBL" id="KAJ1674771.1"/>
    </source>
</evidence>
<comment type="caution">
    <text evidence="1">The sequence shown here is derived from an EMBL/GenBank/DDBJ whole genome shotgun (WGS) entry which is preliminary data.</text>
</comment>
<dbReference type="Proteomes" id="UP001145114">
    <property type="component" value="Unassembled WGS sequence"/>
</dbReference>
<dbReference type="EMBL" id="JAMZIH010005697">
    <property type="protein sequence ID" value="KAJ1674771.1"/>
    <property type="molecule type" value="Genomic_DNA"/>
</dbReference>
<name>A0ACC1HHG3_9FUNG</name>
<accession>A0ACC1HHG3</accession>
<organism evidence="1 2">
    <name type="scientific">Spiromyces aspiralis</name>
    <dbReference type="NCBI Taxonomy" id="68401"/>
    <lineage>
        <taxon>Eukaryota</taxon>
        <taxon>Fungi</taxon>
        <taxon>Fungi incertae sedis</taxon>
        <taxon>Zoopagomycota</taxon>
        <taxon>Kickxellomycotina</taxon>
        <taxon>Kickxellomycetes</taxon>
        <taxon>Kickxellales</taxon>
        <taxon>Kickxellaceae</taxon>
        <taxon>Spiromyces</taxon>
    </lineage>
</organism>
<reference evidence="1" key="1">
    <citation type="submission" date="2022-06" db="EMBL/GenBank/DDBJ databases">
        <title>Phylogenomic reconstructions and comparative analyses of Kickxellomycotina fungi.</title>
        <authorList>
            <person name="Reynolds N.K."/>
            <person name="Stajich J.E."/>
            <person name="Barry K."/>
            <person name="Grigoriev I.V."/>
            <person name="Crous P."/>
            <person name="Smith M.E."/>
        </authorList>
    </citation>
    <scope>NUCLEOTIDE SEQUENCE</scope>
    <source>
        <strain evidence="1">RSA 2271</strain>
    </source>
</reference>
<keyword evidence="2" id="KW-1185">Reference proteome</keyword>
<protein>
    <submittedName>
        <fullName evidence="1">Uncharacterized protein</fullName>
    </submittedName>
</protein>
<sequence length="275" mass="30769">MSEYERQRLQNIRQNAEILKSLGLAGPRFTEDPPRTGSDSASIDDDQLAQIPRKKLRYTGSKVKPRPSAAVATAGIQSAIVRRRSQRLRGEKPSIDVVQATAILDAAAEAPRPTSSAYQRAFSGKKQNLDPTQATLQLSETIYAPLTLVSIGTTILEIGRICMYHHPYPVGYKAQKRHFDRLFCMEIEKGEHGPIFIVSTENGNRRWSGDTPTKPWTKVCIALCNNKTRISGPLFFGFSDPITQRMIERLEGYQTWKQTVAMSESETGNGQMQQK</sequence>
<gene>
    <name evidence="1" type="ORF">EV182_002595</name>
</gene>
<proteinExistence type="predicted"/>
<evidence type="ECO:0000313" key="2">
    <source>
        <dbReference type="Proteomes" id="UP001145114"/>
    </source>
</evidence>